<gene>
    <name evidence="4" type="ORF">B4N89_25775</name>
</gene>
<evidence type="ECO:0000313" key="4">
    <source>
        <dbReference type="EMBL" id="OPC83890.1"/>
    </source>
</evidence>
<dbReference type="PROSITE" id="PS51257">
    <property type="entry name" value="PROKAR_LIPOPROTEIN"/>
    <property type="match status" value="1"/>
</dbReference>
<feature type="signal peptide" evidence="2">
    <location>
        <begin position="1"/>
        <end position="16"/>
    </location>
</feature>
<organism evidence="4 5">
    <name type="scientific">Embleya scabrispora</name>
    <dbReference type="NCBI Taxonomy" id="159449"/>
    <lineage>
        <taxon>Bacteria</taxon>
        <taxon>Bacillati</taxon>
        <taxon>Actinomycetota</taxon>
        <taxon>Actinomycetes</taxon>
        <taxon>Kitasatosporales</taxon>
        <taxon>Streptomycetaceae</taxon>
        <taxon>Embleya</taxon>
    </lineage>
</organism>
<proteinExistence type="predicted"/>
<dbReference type="OrthoDB" id="3628931at2"/>
<dbReference type="AlphaFoldDB" id="A0A1T3P4R6"/>
<evidence type="ECO:0000256" key="2">
    <source>
        <dbReference type="SAM" id="SignalP"/>
    </source>
</evidence>
<dbReference type="InterPro" id="IPR026004">
    <property type="entry name" value="Septum_form"/>
</dbReference>
<keyword evidence="5" id="KW-1185">Reference proteome</keyword>
<reference evidence="4 5" key="1">
    <citation type="submission" date="2017-03" db="EMBL/GenBank/DDBJ databases">
        <title>Draft genome sequence of Streptomyces scabrisporus NF3, endophyte isolated from Amphipterygium adstringens.</title>
        <authorList>
            <person name="Vazquez M."/>
            <person name="Ceapa C.D."/>
            <person name="Rodriguez Luna D."/>
            <person name="Sanchez Esquivel S."/>
        </authorList>
    </citation>
    <scope>NUCLEOTIDE SEQUENCE [LARGE SCALE GENOMIC DNA]</scope>
    <source>
        <strain evidence="4 5">NF3</strain>
    </source>
</reference>
<feature type="compositionally biased region" description="Low complexity" evidence="1">
    <location>
        <begin position="41"/>
        <end position="53"/>
    </location>
</feature>
<feature type="compositionally biased region" description="Basic and acidic residues" evidence="1">
    <location>
        <begin position="31"/>
        <end position="40"/>
    </location>
</feature>
<dbReference type="Proteomes" id="UP000190037">
    <property type="component" value="Unassembled WGS sequence"/>
</dbReference>
<evidence type="ECO:0000259" key="3">
    <source>
        <dbReference type="Pfam" id="PF13845"/>
    </source>
</evidence>
<evidence type="ECO:0000256" key="1">
    <source>
        <dbReference type="SAM" id="MobiDB-lite"/>
    </source>
</evidence>
<dbReference type="Pfam" id="PF13845">
    <property type="entry name" value="Septum_form"/>
    <property type="match status" value="1"/>
</dbReference>
<feature type="domain" description="Septum formation-related" evidence="3">
    <location>
        <begin position="91"/>
        <end position="169"/>
    </location>
</feature>
<dbReference type="EMBL" id="MWQN01000001">
    <property type="protein sequence ID" value="OPC83890.1"/>
    <property type="molecule type" value="Genomic_DNA"/>
</dbReference>
<comment type="caution">
    <text evidence="4">The sequence shown here is derived from an EMBL/GenBank/DDBJ whole genome shotgun (WGS) entry which is preliminary data.</text>
</comment>
<dbReference type="RefSeq" id="WP_078978185.1">
    <property type="nucleotide sequence ID" value="NZ_MWQN01000001.1"/>
</dbReference>
<sequence length="194" mass="20254">MRVPSLLHTRSAGAAAAVLVATTLLSGCLGKSDDKKDHKSAPSATASKPAVPTMPTDPTPPAKSDPSASRPPAGTASPNSSPGRVKMVKLHKGDCINQKGEDVLTVACTTPHDAEVVGEYTIPDSLPPTSMKFKDEITAKCTELTSGAAGRNSTIQLSKLSFRPTSGSWLNEHDRDLTCLLKRTDGTPLTAPLK</sequence>
<keyword evidence="2" id="KW-0732">Signal</keyword>
<feature type="chain" id="PRO_5012301146" description="Septum formation-related domain-containing protein" evidence="2">
    <location>
        <begin position="17"/>
        <end position="194"/>
    </location>
</feature>
<protein>
    <recommendedName>
        <fullName evidence="3">Septum formation-related domain-containing protein</fullName>
    </recommendedName>
</protein>
<name>A0A1T3P4R6_9ACTN</name>
<evidence type="ECO:0000313" key="5">
    <source>
        <dbReference type="Proteomes" id="UP000190037"/>
    </source>
</evidence>
<accession>A0A1T3P4R6</accession>
<feature type="region of interest" description="Disordered" evidence="1">
    <location>
        <begin position="29"/>
        <end position="85"/>
    </location>
</feature>